<feature type="domain" description="KilA-N DNA-binding" evidence="1">
    <location>
        <begin position="18"/>
        <end position="103"/>
    </location>
</feature>
<sequence length="287" mass="32085">MSQAQLLPTVSPSSSLPPLTYKGLPVVTTEMLAKAYGCTPKNIQMNFANNRERFTEGKHFFILTNGEVKSFRDCTKTFGSVVPARTRNLTLWLERGAARHAKMLNTDQAWDVFEMLEETFFRVVKPQPATLTPSTADDRKPLRSLVHAWAQIAGTSHTALWPQVKAHFQLARIDDLPVEWIPDALAFVQGKIDAAGKALPAAPENTEFLPTMFPTFEKDILDIERLIERLCNGMSIFARPGGMMHREFVRNKPLIDAVQPCISAAKNAVGTGYFMMQTARKIYGAMK</sequence>
<evidence type="ECO:0000313" key="3">
    <source>
        <dbReference type="Proteomes" id="UP001628192"/>
    </source>
</evidence>
<dbReference type="Pfam" id="PF10543">
    <property type="entry name" value="ORF6N"/>
    <property type="match status" value="1"/>
</dbReference>
<comment type="caution">
    <text evidence="2">The sequence shown here is derived from an EMBL/GenBank/DDBJ whole genome shotgun (WGS) entry which is preliminary data.</text>
</comment>
<organism evidence="2 3">
    <name type="scientific">Desulfovibrio falkowii</name>
    <dbReference type="NCBI Taxonomy" id="3136602"/>
    <lineage>
        <taxon>Bacteria</taxon>
        <taxon>Pseudomonadati</taxon>
        <taxon>Thermodesulfobacteriota</taxon>
        <taxon>Desulfovibrionia</taxon>
        <taxon>Desulfovibrionales</taxon>
        <taxon>Desulfovibrionaceae</taxon>
        <taxon>Desulfovibrio</taxon>
    </lineage>
</organism>
<reference evidence="2 3" key="1">
    <citation type="journal article" date="2025" name="Int. J. Syst. Evol. Microbiol.">
        <title>Desulfovibrio falkowii sp. nov., Porphyromonas miyakawae sp. nov., Mediterraneibacter flintii sp. nov. and Owariibacterium komagatae gen. nov., sp. nov., isolated from human faeces.</title>
        <authorList>
            <person name="Hamaguchi T."/>
            <person name="Ohara M."/>
            <person name="Hisatomi A."/>
            <person name="Sekiguchi K."/>
            <person name="Takeda J.I."/>
            <person name="Ueyama J."/>
            <person name="Ito M."/>
            <person name="Nishiwaki H."/>
            <person name="Ogi T."/>
            <person name="Hirayama M."/>
            <person name="Ohkuma M."/>
            <person name="Sakamoto M."/>
            <person name="Ohno K."/>
        </authorList>
    </citation>
    <scope>NUCLEOTIDE SEQUENCE [LARGE SCALE GENOMIC DNA]</scope>
    <source>
        <strain evidence="2 3">13CB8C</strain>
    </source>
</reference>
<dbReference type="InterPro" id="IPR018873">
    <property type="entry name" value="KilA-N_DNA-bd_domain"/>
</dbReference>
<evidence type="ECO:0000313" key="2">
    <source>
        <dbReference type="EMBL" id="GAB1254997.1"/>
    </source>
</evidence>
<keyword evidence="3" id="KW-1185">Reference proteome</keyword>
<dbReference type="Proteomes" id="UP001628192">
    <property type="component" value="Unassembled WGS sequence"/>
</dbReference>
<proteinExistence type="predicted"/>
<evidence type="ECO:0000259" key="1">
    <source>
        <dbReference type="Pfam" id="PF10543"/>
    </source>
</evidence>
<protein>
    <recommendedName>
        <fullName evidence="1">KilA-N DNA-binding domain-containing protein</fullName>
    </recommendedName>
</protein>
<dbReference type="EMBL" id="BAAFSG010000001">
    <property type="protein sequence ID" value="GAB1254997.1"/>
    <property type="molecule type" value="Genomic_DNA"/>
</dbReference>
<gene>
    <name evidence="2" type="ORF">Defa_24840</name>
</gene>
<accession>A0ABQ0EBG8</accession>
<dbReference type="RefSeq" id="WP_407845086.1">
    <property type="nucleotide sequence ID" value="NZ_BAAFSG010000001.1"/>
</dbReference>
<name>A0ABQ0EBG8_9BACT</name>